<gene>
    <name evidence="2" type="ORF">EYR41_008786</name>
</gene>
<name>A0A8H2HS39_ORBOL</name>
<evidence type="ECO:0000256" key="1">
    <source>
        <dbReference type="SAM" id="MobiDB-lite"/>
    </source>
</evidence>
<reference evidence="2 3" key="1">
    <citation type="submission" date="2019-03" db="EMBL/GenBank/DDBJ databases">
        <title>Nematode-trapping fungi genome.</title>
        <authorList>
            <person name="Vidal-Diez De Ulzurrun G."/>
        </authorList>
    </citation>
    <scope>NUCLEOTIDE SEQUENCE [LARGE SCALE GENOMIC DNA]</scope>
    <source>
        <strain evidence="2 3">TWF154</strain>
    </source>
</reference>
<feature type="compositionally biased region" description="Polar residues" evidence="1">
    <location>
        <begin position="148"/>
        <end position="158"/>
    </location>
</feature>
<evidence type="ECO:0000313" key="2">
    <source>
        <dbReference type="EMBL" id="TGJ67217.1"/>
    </source>
</evidence>
<dbReference type="EMBL" id="SOZJ01000005">
    <property type="protein sequence ID" value="TGJ67217.1"/>
    <property type="molecule type" value="Genomic_DNA"/>
</dbReference>
<sequence>MVSQSVARWIAEFGRFEVLVASDIARLAMDHQSNLLILRPPAASSLPGKLHSSAAKTPDSNLSTRSILLVLLPLSSSWSLAFGTVQVTCCERPSACAPGPTGQGLFGYRDADSPNETEEIGSCGHLDECELRKSKGGRLLSVAPSPQDLVSNGETASSPKKPLPGTRLQ</sequence>
<dbReference type="Proteomes" id="UP000297595">
    <property type="component" value="Unassembled WGS sequence"/>
</dbReference>
<evidence type="ECO:0000313" key="3">
    <source>
        <dbReference type="Proteomes" id="UP000297595"/>
    </source>
</evidence>
<accession>A0A8H2HS39</accession>
<proteinExistence type="predicted"/>
<protein>
    <submittedName>
        <fullName evidence="2">Uncharacterized protein</fullName>
    </submittedName>
</protein>
<comment type="caution">
    <text evidence="2">The sequence shown here is derived from an EMBL/GenBank/DDBJ whole genome shotgun (WGS) entry which is preliminary data.</text>
</comment>
<feature type="region of interest" description="Disordered" evidence="1">
    <location>
        <begin position="137"/>
        <end position="169"/>
    </location>
</feature>
<organism evidence="2 3">
    <name type="scientific">Orbilia oligospora</name>
    <name type="common">Nematode-trapping fungus</name>
    <name type="synonym">Arthrobotrys oligospora</name>
    <dbReference type="NCBI Taxonomy" id="2813651"/>
    <lineage>
        <taxon>Eukaryota</taxon>
        <taxon>Fungi</taxon>
        <taxon>Dikarya</taxon>
        <taxon>Ascomycota</taxon>
        <taxon>Pezizomycotina</taxon>
        <taxon>Orbiliomycetes</taxon>
        <taxon>Orbiliales</taxon>
        <taxon>Orbiliaceae</taxon>
        <taxon>Orbilia</taxon>
    </lineage>
</organism>
<dbReference type="AlphaFoldDB" id="A0A8H2HS39"/>